<protein>
    <submittedName>
        <fullName evidence="13">Porin</fullName>
    </submittedName>
</protein>
<dbReference type="InterPro" id="IPR033900">
    <property type="entry name" value="Gram_neg_porin_domain"/>
</dbReference>
<keyword evidence="5" id="KW-0812">Transmembrane</keyword>
<feature type="domain" description="Porin" evidence="12">
    <location>
        <begin position="12"/>
        <end position="372"/>
    </location>
</feature>
<evidence type="ECO:0000256" key="9">
    <source>
        <dbReference type="ARBA" id="ARBA00023136"/>
    </source>
</evidence>
<dbReference type="GO" id="GO:0046930">
    <property type="term" value="C:pore complex"/>
    <property type="evidence" value="ECO:0007669"/>
    <property type="project" value="UniProtKB-KW"/>
</dbReference>
<organism evidence="13 14">
    <name type="scientific">Melaminivora suipulveris</name>
    <dbReference type="NCBI Taxonomy" id="2109913"/>
    <lineage>
        <taxon>Bacteria</taxon>
        <taxon>Pseudomonadati</taxon>
        <taxon>Pseudomonadota</taxon>
        <taxon>Betaproteobacteria</taxon>
        <taxon>Burkholderiales</taxon>
        <taxon>Comamonadaceae</taxon>
        <taxon>Melaminivora</taxon>
    </lineage>
</organism>
<evidence type="ECO:0000313" key="13">
    <source>
        <dbReference type="EMBL" id="AVO48676.1"/>
    </source>
</evidence>
<evidence type="ECO:0000256" key="4">
    <source>
        <dbReference type="ARBA" id="ARBA00022452"/>
    </source>
</evidence>
<reference evidence="13 14" key="1">
    <citation type="submission" date="2018-03" db="EMBL/GenBank/DDBJ databases">
        <title>Genome sequencing of Melaminivora sp.</title>
        <authorList>
            <person name="Kim S.-J."/>
            <person name="Heo J."/>
            <person name="Ahn J.-H."/>
            <person name="Kwon S.-W."/>
        </authorList>
    </citation>
    <scope>NUCLEOTIDE SEQUENCE [LARGE SCALE GENOMIC DNA]</scope>
    <source>
        <strain evidence="13 14">SC2-9</strain>
    </source>
</reference>
<keyword evidence="7" id="KW-0406">Ion transport</keyword>
<dbReference type="GO" id="GO:0006811">
    <property type="term" value="P:monoatomic ion transport"/>
    <property type="evidence" value="ECO:0007669"/>
    <property type="project" value="UniProtKB-KW"/>
</dbReference>
<accession>A0A2R3QA72</accession>
<dbReference type="EMBL" id="CP027667">
    <property type="protein sequence ID" value="AVO48676.1"/>
    <property type="molecule type" value="Genomic_DNA"/>
</dbReference>
<dbReference type="KEGG" id="mela:C6568_04905"/>
<evidence type="ECO:0000259" key="12">
    <source>
        <dbReference type="Pfam" id="PF13609"/>
    </source>
</evidence>
<dbReference type="InterPro" id="IPR023614">
    <property type="entry name" value="Porin_dom_sf"/>
</dbReference>
<dbReference type="InterPro" id="IPR002299">
    <property type="entry name" value="Porin_Neis"/>
</dbReference>
<dbReference type="Pfam" id="PF13609">
    <property type="entry name" value="Porin_4"/>
    <property type="match status" value="1"/>
</dbReference>
<keyword evidence="6 11" id="KW-0732">Signal</keyword>
<sequence length="397" mass="41692">MMRSLVKKTAVLAALAAASPLLFAQATSSVQLYGIVDAAIRHTNHEGATGSDSATRMIGGGMSQSRWGINVTEDLGGGMKALVNLENRFTADDGTALNPYFQQSWVALQGGFGRVTLGRQYNVLFDVVTTTYASFPYSPYMDAYKPEIGLSMGARASNMIKYTAEFGAIRGSLQYSFDENNTVNNVGAAGVSAGGAIKTAGGYLRYGAGGIAAGGGFQRTTLPGGTKVDAWTLGGSWRSGPIYVNAGYGLNKRKDAYVLGAAGLIDSGLMAAYWSGSSNGGFLPGYGAVATNPASFANLLNHADKRQMYKVGFGYQVTPQMNAGLHYYHARQSGSASGAFNGKANFLVGVVDYAFSKRTDAYVAVDHTRVSGGSGMAIDANGARNRTGFTVGMRHRF</sequence>
<evidence type="ECO:0000256" key="11">
    <source>
        <dbReference type="SAM" id="SignalP"/>
    </source>
</evidence>
<keyword evidence="3" id="KW-0813">Transport</keyword>
<dbReference type="Proteomes" id="UP000237925">
    <property type="component" value="Chromosome"/>
</dbReference>
<evidence type="ECO:0000256" key="3">
    <source>
        <dbReference type="ARBA" id="ARBA00022448"/>
    </source>
</evidence>
<feature type="chain" id="PRO_5015314466" evidence="11">
    <location>
        <begin position="25"/>
        <end position="397"/>
    </location>
</feature>
<feature type="signal peptide" evidence="11">
    <location>
        <begin position="1"/>
        <end position="24"/>
    </location>
</feature>
<evidence type="ECO:0000256" key="5">
    <source>
        <dbReference type="ARBA" id="ARBA00022692"/>
    </source>
</evidence>
<comment type="subcellular location">
    <subcellularLocation>
        <location evidence="1">Cell outer membrane</location>
        <topology evidence="1">Multi-pass membrane protein</topology>
    </subcellularLocation>
</comment>
<dbReference type="OrthoDB" id="6975458at2"/>
<dbReference type="InterPro" id="IPR050298">
    <property type="entry name" value="Gram-neg_bact_OMP"/>
</dbReference>
<evidence type="ECO:0000256" key="1">
    <source>
        <dbReference type="ARBA" id="ARBA00004571"/>
    </source>
</evidence>
<dbReference type="GO" id="GO:0009279">
    <property type="term" value="C:cell outer membrane"/>
    <property type="evidence" value="ECO:0007669"/>
    <property type="project" value="UniProtKB-SubCell"/>
</dbReference>
<evidence type="ECO:0000256" key="2">
    <source>
        <dbReference type="ARBA" id="ARBA00011233"/>
    </source>
</evidence>
<keyword evidence="10" id="KW-0998">Cell outer membrane</keyword>
<dbReference type="SUPFAM" id="SSF56935">
    <property type="entry name" value="Porins"/>
    <property type="match status" value="1"/>
</dbReference>
<evidence type="ECO:0000256" key="10">
    <source>
        <dbReference type="ARBA" id="ARBA00023237"/>
    </source>
</evidence>
<evidence type="ECO:0000313" key="14">
    <source>
        <dbReference type="Proteomes" id="UP000237925"/>
    </source>
</evidence>
<keyword evidence="9" id="KW-0472">Membrane</keyword>
<evidence type="ECO:0000256" key="8">
    <source>
        <dbReference type="ARBA" id="ARBA00023114"/>
    </source>
</evidence>
<dbReference type="PANTHER" id="PTHR34501:SF9">
    <property type="entry name" value="MAJOR OUTER MEMBRANE PROTEIN P.IA"/>
    <property type="match status" value="1"/>
</dbReference>
<dbReference type="AlphaFoldDB" id="A0A2R3QA72"/>
<dbReference type="RefSeq" id="WP_106683156.1">
    <property type="nucleotide sequence ID" value="NZ_CP027667.1"/>
</dbReference>
<dbReference type="CDD" id="cd00342">
    <property type="entry name" value="gram_neg_porins"/>
    <property type="match status" value="1"/>
</dbReference>
<proteinExistence type="predicted"/>
<dbReference type="GO" id="GO:0015288">
    <property type="term" value="F:porin activity"/>
    <property type="evidence" value="ECO:0007669"/>
    <property type="project" value="UniProtKB-KW"/>
</dbReference>
<name>A0A2R3QA72_9BURK</name>
<dbReference type="PRINTS" id="PR00184">
    <property type="entry name" value="NEISSPPORIN"/>
</dbReference>
<evidence type="ECO:0000256" key="6">
    <source>
        <dbReference type="ARBA" id="ARBA00022729"/>
    </source>
</evidence>
<evidence type="ECO:0000256" key="7">
    <source>
        <dbReference type="ARBA" id="ARBA00023065"/>
    </source>
</evidence>
<keyword evidence="8" id="KW-0626">Porin</keyword>
<keyword evidence="4" id="KW-1134">Transmembrane beta strand</keyword>
<gene>
    <name evidence="13" type="ORF">C6568_04905</name>
</gene>
<keyword evidence="14" id="KW-1185">Reference proteome</keyword>
<comment type="subunit">
    <text evidence="2">Homotrimer.</text>
</comment>
<dbReference type="Gene3D" id="2.40.160.10">
    <property type="entry name" value="Porin"/>
    <property type="match status" value="1"/>
</dbReference>
<dbReference type="PANTHER" id="PTHR34501">
    <property type="entry name" value="PROTEIN YDDL-RELATED"/>
    <property type="match status" value="1"/>
</dbReference>